<dbReference type="Proteomes" id="UP000198926">
    <property type="component" value="Unassembled WGS sequence"/>
</dbReference>
<reference evidence="2 3" key="1">
    <citation type="submission" date="2016-10" db="EMBL/GenBank/DDBJ databases">
        <authorList>
            <person name="de Groot N.N."/>
        </authorList>
    </citation>
    <scope>NUCLEOTIDE SEQUENCE [LARGE SCALE GENOMIC DNA]</scope>
    <source>
        <strain evidence="2 3">DSM 29433</strain>
    </source>
</reference>
<accession>A0A1I6L8W8</accession>
<evidence type="ECO:0000256" key="1">
    <source>
        <dbReference type="SAM" id="Phobius"/>
    </source>
</evidence>
<dbReference type="RefSeq" id="WP_165606520.1">
    <property type="nucleotide sequence ID" value="NZ_FOZM01000001.1"/>
</dbReference>
<dbReference type="EMBL" id="FOZM01000001">
    <property type="protein sequence ID" value="SFR99943.1"/>
    <property type="molecule type" value="Genomic_DNA"/>
</dbReference>
<evidence type="ECO:0000313" key="3">
    <source>
        <dbReference type="Proteomes" id="UP000198926"/>
    </source>
</evidence>
<gene>
    <name evidence="2" type="ORF">SAMN05444714_0306</name>
</gene>
<dbReference type="STRING" id="1123755.SAMN05444714_0306"/>
<keyword evidence="3" id="KW-1185">Reference proteome</keyword>
<protein>
    <submittedName>
        <fullName evidence="2">Uncharacterized protein</fullName>
    </submittedName>
</protein>
<sequence>MFRLLRTIILVMIAFIAGMLYEREGRHQICESGGGLWIEDICVGRELNE</sequence>
<dbReference type="AlphaFoldDB" id="A0A1I6L8W8"/>
<name>A0A1I6L8W8_9RHOB</name>
<organism evidence="2 3">
    <name type="scientific">Yoonia litorea</name>
    <dbReference type="NCBI Taxonomy" id="1123755"/>
    <lineage>
        <taxon>Bacteria</taxon>
        <taxon>Pseudomonadati</taxon>
        <taxon>Pseudomonadota</taxon>
        <taxon>Alphaproteobacteria</taxon>
        <taxon>Rhodobacterales</taxon>
        <taxon>Paracoccaceae</taxon>
        <taxon>Yoonia</taxon>
    </lineage>
</organism>
<keyword evidence="1" id="KW-1133">Transmembrane helix</keyword>
<keyword evidence="1" id="KW-0472">Membrane</keyword>
<feature type="transmembrane region" description="Helical" evidence="1">
    <location>
        <begin position="6"/>
        <end position="22"/>
    </location>
</feature>
<proteinExistence type="predicted"/>
<evidence type="ECO:0000313" key="2">
    <source>
        <dbReference type="EMBL" id="SFR99943.1"/>
    </source>
</evidence>
<keyword evidence="1" id="KW-0812">Transmembrane</keyword>